<evidence type="ECO:0000256" key="7">
    <source>
        <dbReference type="SAM" id="MobiDB-lite"/>
    </source>
</evidence>
<dbReference type="GO" id="GO:0004673">
    <property type="term" value="F:protein histidine kinase activity"/>
    <property type="evidence" value="ECO:0007669"/>
    <property type="project" value="UniProtKB-EC"/>
</dbReference>
<dbReference type="CDD" id="cd00130">
    <property type="entry name" value="PAS"/>
    <property type="match status" value="1"/>
</dbReference>
<dbReference type="PROSITE" id="PS50113">
    <property type="entry name" value="PAC"/>
    <property type="match status" value="1"/>
</dbReference>
<dbReference type="Proteomes" id="UP000054323">
    <property type="component" value="Unassembled WGS sequence"/>
</dbReference>
<dbReference type="AlphaFoldDB" id="A0A101IRV2"/>
<comment type="catalytic activity">
    <reaction evidence="1">
        <text>ATP + protein L-histidine = ADP + protein N-phospho-L-histidine.</text>
        <dbReference type="EC" id="2.7.13.3"/>
    </reaction>
</comment>
<dbReference type="InterPro" id="IPR000014">
    <property type="entry name" value="PAS"/>
</dbReference>
<sequence length="245" mass="28086">MGTCPSPEDRGEGEIHHREYKRIPDGRKRAHEDPVVPVITGVAMNVTGRTLVEEEPERVLEELEKIVNRSPAVAFLWRAAEGWPVEFVSDNVGQFGYTPADFTSGRIPYARIIHPGDLEQVTAEVSRYSREGRDEFVQEYRVLTASGEVRWLDDRTRIRRDQNGTITHYQGIVLDITRRKQAEEALQKTRAGLERRVEERTAELARVNRTLNILRECNQAVVRATQEPALLQEICRIIVPKLFCD</sequence>
<dbReference type="EC" id="2.7.13.3" evidence="2"/>
<evidence type="ECO:0000256" key="1">
    <source>
        <dbReference type="ARBA" id="ARBA00000085"/>
    </source>
</evidence>
<organism evidence="10 12">
    <name type="scientific">Methanoculleus marisnigri</name>
    <dbReference type="NCBI Taxonomy" id="2198"/>
    <lineage>
        <taxon>Archaea</taxon>
        <taxon>Methanobacteriati</taxon>
        <taxon>Methanobacteriota</taxon>
        <taxon>Stenosarchaea group</taxon>
        <taxon>Methanomicrobia</taxon>
        <taxon>Methanomicrobiales</taxon>
        <taxon>Methanomicrobiaceae</taxon>
        <taxon>Methanoculleus</taxon>
    </lineage>
</organism>
<dbReference type="InterPro" id="IPR035965">
    <property type="entry name" value="PAS-like_dom_sf"/>
</dbReference>
<keyword evidence="6" id="KW-0175">Coiled coil</keyword>
<protein>
    <recommendedName>
        <fullName evidence="2">histidine kinase</fullName>
        <ecNumber evidence="2">2.7.13.3</ecNumber>
    </recommendedName>
</protein>
<evidence type="ECO:0000313" key="10">
    <source>
        <dbReference type="EMBL" id="KUK99870.1"/>
    </source>
</evidence>
<feature type="coiled-coil region" evidence="6">
    <location>
        <begin position="183"/>
        <end position="210"/>
    </location>
</feature>
<feature type="region of interest" description="Disordered" evidence="7">
    <location>
        <begin position="1"/>
        <end position="32"/>
    </location>
</feature>
<dbReference type="EMBL" id="LGHE01000220">
    <property type="protein sequence ID" value="KUK99870.1"/>
    <property type="molecule type" value="Genomic_DNA"/>
</dbReference>
<evidence type="ECO:0000313" key="12">
    <source>
        <dbReference type="Proteomes" id="UP000054598"/>
    </source>
</evidence>
<dbReference type="EMBL" id="LGGD01000169">
    <property type="protein sequence ID" value="KUK61087.1"/>
    <property type="molecule type" value="Genomic_DNA"/>
</dbReference>
<dbReference type="NCBIfam" id="TIGR00229">
    <property type="entry name" value="sensory_box"/>
    <property type="match status" value="1"/>
</dbReference>
<dbReference type="PANTHER" id="PTHR43304:SF1">
    <property type="entry name" value="PAC DOMAIN-CONTAINING PROTEIN"/>
    <property type="match status" value="1"/>
</dbReference>
<feature type="domain" description="PAC" evidence="8">
    <location>
        <begin position="136"/>
        <end position="188"/>
    </location>
</feature>
<evidence type="ECO:0000313" key="9">
    <source>
        <dbReference type="EMBL" id="KUK61087.1"/>
    </source>
</evidence>
<name>A0A101IRV2_9EURY</name>
<feature type="compositionally biased region" description="Basic and acidic residues" evidence="7">
    <location>
        <begin position="7"/>
        <end position="32"/>
    </location>
</feature>
<dbReference type="InterPro" id="IPR052162">
    <property type="entry name" value="Sensor_kinase/Photoreceptor"/>
</dbReference>
<dbReference type="SUPFAM" id="SSF55785">
    <property type="entry name" value="PYP-like sensor domain (PAS domain)"/>
    <property type="match status" value="1"/>
</dbReference>
<keyword evidence="4" id="KW-0808">Transferase</keyword>
<keyword evidence="3" id="KW-0597">Phosphoprotein</keyword>
<dbReference type="Pfam" id="PF08447">
    <property type="entry name" value="PAS_3"/>
    <property type="match status" value="1"/>
</dbReference>
<reference evidence="10" key="1">
    <citation type="journal article" date="2015" name="MBio">
        <title>Genome-resolved metagenomic analysis reveals roles for candidate phyla and other microbial community members in biogeochemical transformations in oil reservoirs.</title>
        <authorList>
            <person name="Hu P."/>
            <person name="Tom L."/>
            <person name="Singh A."/>
            <person name="Thomas B.C."/>
            <person name="Baker B.J."/>
            <person name="Piceno Y.M."/>
            <person name="Andersen G.L."/>
            <person name="Banfield J.F."/>
        </authorList>
    </citation>
    <scope>NUCLEOTIDE SEQUENCE [LARGE SCALE GENOMIC DNA]</scope>
    <source>
        <strain evidence="9">62_101</strain>
        <strain evidence="10">63_41</strain>
    </source>
</reference>
<evidence type="ECO:0000256" key="3">
    <source>
        <dbReference type="ARBA" id="ARBA00022553"/>
    </source>
</evidence>
<evidence type="ECO:0000259" key="8">
    <source>
        <dbReference type="PROSITE" id="PS50113"/>
    </source>
</evidence>
<dbReference type="PANTHER" id="PTHR43304">
    <property type="entry name" value="PHYTOCHROME-LIKE PROTEIN CPH1"/>
    <property type="match status" value="1"/>
</dbReference>
<evidence type="ECO:0000313" key="11">
    <source>
        <dbReference type="Proteomes" id="UP000054323"/>
    </source>
</evidence>
<reference evidence="11 12" key="2">
    <citation type="journal article" date="2015" name="MBio">
        <title>Genome-Resolved Metagenomic Analysis Reveals Roles for Candidate Phyla and Other Microbial Community Members in Biogeochemical Transformations in Oil Reservoirs.</title>
        <authorList>
            <person name="Hu P."/>
            <person name="Tom L."/>
            <person name="Singh A."/>
            <person name="Thomas B.C."/>
            <person name="Baker B.J."/>
            <person name="Piceno Y.M."/>
            <person name="Andersen G.L."/>
            <person name="Banfield J.F."/>
        </authorList>
    </citation>
    <scope>NUCLEOTIDE SEQUENCE [LARGE SCALE GENOMIC DNA]</scope>
</reference>
<dbReference type="PATRIC" id="fig|2198.3.peg.1641"/>
<evidence type="ECO:0000256" key="4">
    <source>
        <dbReference type="ARBA" id="ARBA00022679"/>
    </source>
</evidence>
<proteinExistence type="predicted"/>
<gene>
    <name evidence="9" type="ORF">XD82_1315</name>
    <name evidence="10" type="ORF">XE10_1658</name>
</gene>
<evidence type="ECO:0000256" key="5">
    <source>
        <dbReference type="ARBA" id="ARBA00022777"/>
    </source>
</evidence>
<dbReference type="Proteomes" id="UP000054598">
    <property type="component" value="Unassembled WGS sequence"/>
</dbReference>
<comment type="caution">
    <text evidence="10">The sequence shown here is derived from an EMBL/GenBank/DDBJ whole genome shotgun (WGS) entry which is preliminary data.</text>
</comment>
<evidence type="ECO:0000256" key="6">
    <source>
        <dbReference type="SAM" id="Coils"/>
    </source>
</evidence>
<evidence type="ECO:0000256" key="2">
    <source>
        <dbReference type="ARBA" id="ARBA00012438"/>
    </source>
</evidence>
<dbReference type="Gene3D" id="3.30.450.20">
    <property type="entry name" value="PAS domain"/>
    <property type="match status" value="1"/>
</dbReference>
<dbReference type="InterPro" id="IPR001610">
    <property type="entry name" value="PAC"/>
</dbReference>
<dbReference type="InterPro" id="IPR000700">
    <property type="entry name" value="PAS-assoc_C"/>
</dbReference>
<keyword evidence="5 10" id="KW-0418">Kinase</keyword>
<dbReference type="InterPro" id="IPR013655">
    <property type="entry name" value="PAS_fold_3"/>
</dbReference>
<accession>A0A101IRV2</accession>
<dbReference type="SMART" id="SM00086">
    <property type="entry name" value="PAC"/>
    <property type="match status" value="1"/>
</dbReference>